<organism evidence="1 2">
    <name type="scientific">Bombardia bombarda</name>
    <dbReference type="NCBI Taxonomy" id="252184"/>
    <lineage>
        <taxon>Eukaryota</taxon>
        <taxon>Fungi</taxon>
        <taxon>Dikarya</taxon>
        <taxon>Ascomycota</taxon>
        <taxon>Pezizomycotina</taxon>
        <taxon>Sordariomycetes</taxon>
        <taxon>Sordariomycetidae</taxon>
        <taxon>Sordariales</taxon>
        <taxon>Lasiosphaeriaceae</taxon>
        <taxon>Bombardia</taxon>
    </lineage>
</organism>
<protein>
    <submittedName>
        <fullName evidence="1">Uncharacterized protein</fullName>
    </submittedName>
</protein>
<keyword evidence="2" id="KW-1185">Reference proteome</keyword>
<evidence type="ECO:0000313" key="2">
    <source>
        <dbReference type="Proteomes" id="UP001174934"/>
    </source>
</evidence>
<name>A0AA40C1P8_9PEZI</name>
<dbReference type="AlphaFoldDB" id="A0AA40C1P8"/>
<comment type="caution">
    <text evidence="1">The sequence shown here is derived from an EMBL/GenBank/DDBJ whole genome shotgun (WGS) entry which is preliminary data.</text>
</comment>
<dbReference type="Proteomes" id="UP001174934">
    <property type="component" value="Unassembled WGS sequence"/>
</dbReference>
<reference evidence="1" key="1">
    <citation type="submission" date="2023-06" db="EMBL/GenBank/DDBJ databases">
        <title>Genome-scale phylogeny and comparative genomics of the fungal order Sordariales.</title>
        <authorList>
            <consortium name="Lawrence Berkeley National Laboratory"/>
            <person name="Hensen N."/>
            <person name="Bonometti L."/>
            <person name="Westerberg I."/>
            <person name="Brannstrom I.O."/>
            <person name="Guillou S."/>
            <person name="Cros-Aarteil S."/>
            <person name="Calhoun S."/>
            <person name="Haridas S."/>
            <person name="Kuo A."/>
            <person name="Mondo S."/>
            <person name="Pangilinan J."/>
            <person name="Riley R."/>
            <person name="LaButti K."/>
            <person name="Andreopoulos B."/>
            <person name="Lipzen A."/>
            <person name="Chen C."/>
            <person name="Yanf M."/>
            <person name="Daum C."/>
            <person name="Ng V."/>
            <person name="Clum A."/>
            <person name="Steindorff A."/>
            <person name="Ohm R."/>
            <person name="Martin F."/>
            <person name="Silar P."/>
            <person name="Natvig D."/>
            <person name="Lalanne C."/>
            <person name="Gautier V."/>
            <person name="Ament-velasquez S.L."/>
            <person name="Kruys A."/>
            <person name="Hutchinson M.I."/>
            <person name="Powell A.J."/>
            <person name="Barry K."/>
            <person name="Miller A.N."/>
            <person name="Grigoriev I.V."/>
            <person name="Debuchy R."/>
            <person name="Gladieux P."/>
            <person name="Thoren M.H."/>
            <person name="Johannesson H."/>
        </authorList>
    </citation>
    <scope>NUCLEOTIDE SEQUENCE</scope>
    <source>
        <strain evidence="1">SMH3391-2</strain>
    </source>
</reference>
<accession>A0AA40C1P8</accession>
<dbReference type="EMBL" id="JAULSR010000004">
    <property type="protein sequence ID" value="KAK0621712.1"/>
    <property type="molecule type" value="Genomic_DNA"/>
</dbReference>
<evidence type="ECO:0000313" key="1">
    <source>
        <dbReference type="EMBL" id="KAK0621712.1"/>
    </source>
</evidence>
<gene>
    <name evidence="1" type="ORF">B0T17DRAFT_534873</name>
</gene>
<proteinExistence type="predicted"/>
<sequence length="112" mass="10967">MMFWAWACCVSRYLHSRRLVVAAVTPVGRALYAAVRFVAYPVVLVDSDIAVDGVVLLPLYVAGVVGVIGLGTVANGVGADVDADGDADVAGAGGGGAAAAAAPVLGLVVGAA</sequence>